<accession>A0A9N9ID89</accession>
<dbReference type="EMBL" id="CAJVPV010026282">
    <property type="protein sequence ID" value="CAG8731162.1"/>
    <property type="molecule type" value="Genomic_DNA"/>
</dbReference>
<dbReference type="Proteomes" id="UP000789342">
    <property type="component" value="Unassembled WGS sequence"/>
</dbReference>
<protein>
    <submittedName>
        <fullName evidence="1">10320_t:CDS:1</fullName>
    </submittedName>
</protein>
<sequence length="97" mass="11331">LSQIEPSKIYRDPNLHLNDTKYLNMSDALECLNAIAKDIFYLQTLMDNIRKEYILDIWNNCEHYQQGGSYDIINKVGGDNDLQAKLTQNHREIEEAK</sequence>
<keyword evidence="2" id="KW-1185">Reference proteome</keyword>
<evidence type="ECO:0000313" key="1">
    <source>
        <dbReference type="EMBL" id="CAG8731162.1"/>
    </source>
</evidence>
<name>A0A9N9ID89_9GLOM</name>
<evidence type="ECO:0000313" key="2">
    <source>
        <dbReference type="Proteomes" id="UP000789342"/>
    </source>
</evidence>
<comment type="caution">
    <text evidence="1">The sequence shown here is derived from an EMBL/GenBank/DDBJ whole genome shotgun (WGS) entry which is preliminary data.</text>
</comment>
<organism evidence="1 2">
    <name type="scientific">Acaulospora morrowiae</name>
    <dbReference type="NCBI Taxonomy" id="94023"/>
    <lineage>
        <taxon>Eukaryota</taxon>
        <taxon>Fungi</taxon>
        <taxon>Fungi incertae sedis</taxon>
        <taxon>Mucoromycota</taxon>
        <taxon>Glomeromycotina</taxon>
        <taxon>Glomeromycetes</taxon>
        <taxon>Diversisporales</taxon>
        <taxon>Acaulosporaceae</taxon>
        <taxon>Acaulospora</taxon>
    </lineage>
</organism>
<dbReference type="AlphaFoldDB" id="A0A9N9ID89"/>
<feature type="non-terminal residue" evidence="1">
    <location>
        <position position="1"/>
    </location>
</feature>
<proteinExistence type="predicted"/>
<feature type="non-terminal residue" evidence="1">
    <location>
        <position position="97"/>
    </location>
</feature>
<reference evidence="1" key="1">
    <citation type="submission" date="2021-06" db="EMBL/GenBank/DDBJ databases">
        <authorList>
            <person name="Kallberg Y."/>
            <person name="Tangrot J."/>
            <person name="Rosling A."/>
        </authorList>
    </citation>
    <scope>NUCLEOTIDE SEQUENCE</scope>
    <source>
        <strain evidence="1">CL551</strain>
    </source>
</reference>
<gene>
    <name evidence="1" type="ORF">AMORRO_LOCUS14028</name>
</gene>